<feature type="compositionally biased region" description="Low complexity" evidence="1">
    <location>
        <begin position="421"/>
        <end position="437"/>
    </location>
</feature>
<sequence>MPCFALKRLPSSLGARLPAAAPPPQKRIKMSHPSEASLSDVPCSSSDPRSMATMAMSATLLANADQPHHVPRPLTNCHAANEVCEPREREHRLLFQNIGLINPDTHQAPERMPQTLLSWTASHQLLRDNAAQRAVKSAVVYDPSTAHATPEDGSYISPPEAMVYSAFSSSLSLPLCSFDSSVSPMAYKFSAEPGPSTFSSKQSSPASTMSSSDAENLNYLYDGLDDYLGGLPRDGSSHYAFSPDACLSETHGCDPVRASLNERSPIFRSMSRSSFGSSSCMDSSPPWDYPTPPSDSSVTTPAPSEANFGWLPGLCDPLFGQEVPFGLEAKEKLPEHGYVQDLPGSAPLSPSCFLTYSFDAFLTDVDVPPASSSMLSTGTGARRHSEPAKLSAFQFPPFFLEQFSQIPPAPQPVGAAPPPIADDISSSSAGAPSSIAPHQTELPRPLEIKQPKPVRGYKPPILCVDLQYDPKDFVRRHSEPVLPLRELDVFSHLPLDVSEESAEEDDMMSEGADEESYGDEESYEDMGDEEGMDDMSCEDGYAMEGFAEDSHGEPLFDPQWSWFQPACDSSAQSQAWPCADFLAADFDWTTAFACPPPQGTSTTPHMVGFQHQ</sequence>
<dbReference type="Proteomes" id="UP000029665">
    <property type="component" value="Unassembled WGS sequence"/>
</dbReference>
<feature type="region of interest" description="Disordered" evidence="1">
    <location>
        <begin position="272"/>
        <end position="303"/>
    </location>
</feature>
<dbReference type="AlphaFoldDB" id="A0A060SL32"/>
<feature type="compositionally biased region" description="Low complexity" evidence="1">
    <location>
        <begin position="199"/>
        <end position="212"/>
    </location>
</feature>
<keyword evidence="3" id="KW-1185">Reference proteome</keyword>
<feature type="region of interest" description="Disordered" evidence="1">
    <location>
        <begin position="409"/>
        <end position="453"/>
    </location>
</feature>
<evidence type="ECO:0000256" key="1">
    <source>
        <dbReference type="SAM" id="MobiDB-lite"/>
    </source>
</evidence>
<comment type="caution">
    <text evidence="2">The sequence shown here is derived from an EMBL/GenBank/DDBJ whole genome shotgun (WGS) entry which is preliminary data.</text>
</comment>
<feature type="compositionally biased region" description="Low complexity" evidence="1">
    <location>
        <begin position="272"/>
        <end position="284"/>
    </location>
</feature>
<organism evidence="2 3">
    <name type="scientific">Pycnoporus cinnabarinus</name>
    <name type="common">Cinnabar-red polypore</name>
    <name type="synonym">Trametes cinnabarina</name>
    <dbReference type="NCBI Taxonomy" id="5643"/>
    <lineage>
        <taxon>Eukaryota</taxon>
        <taxon>Fungi</taxon>
        <taxon>Dikarya</taxon>
        <taxon>Basidiomycota</taxon>
        <taxon>Agaricomycotina</taxon>
        <taxon>Agaricomycetes</taxon>
        <taxon>Polyporales</taxon>
        <taxon>Polyporaceae</taxon>
        <taxon>Trametes</taxon>
    </lineage>
</organism>
<evidence type="ECO:0000313" key="3">
    <source>
        <dbReference type="Proteomes" id="UP000029665"/>
    </source>
</evidence>
<feature type="compositionally biased region" description="Polar residues" evidence="1">
    <location>
        <begin position="34"/>
        <end position="48"/>
    </location>
</feature>
<dbReference type="HOGENOM" id="CLU_446280_0_0_1"/>
<proteinExistence type="predicted"/>
<feature type="region of interest" description="Disordered" evidence="1">
    <location>
        <begin position="498"/>
        <end position="531"/>
    </location>
</feature>
<dbReference type="EMBL" id="CCBP010000119">
    <property type="protein sequence ID" value="CDO73148.1"/>
    <property type="molecule type" value="Genomic_DNA"/>
</dbReference>
<feature type="compositionally biased region" description="Low complexity" evidence="1">
    <location>
        <begin position="294"/>
        <end position="303"/>
    </location>
</feature>
<feature type="region of interest" description="Disordered" evidence="1">
    <location>
        <begin position="15"/>
        <end position="48"/>
    </location>
</feature>
<feature type="region of interest" description="Disordered" evidence="1">
    <location>
        <begin position="193"/>
        <end position="212"/>
    </location>
</feature>
<name>A0A060SL32_PYCCI</name>
<dbReference type="OMA" id="PRPLEIM"/>
<evidence type="ECO:0000313" key="2">
    <source>
        <dbReference type="EMBL" id="CDO73148.1"/>
    </source>
</evidence>
<gene>
    <name evidence="2" type="ORF">BN946_scf185007.g203</name>
</gene>
<dbReference type="OrthoDB" id="2754409at2759"/>
<accession>A0A060SL32</accession>
<protein>
    <submittedName>
        <fullName evidence="2">Uncharacterized protein</fullName>
    </submittedName>
</protein>
<feature type="compositionally biased region" description="Pro residues" evidence="1">
    <location>
        <begin position="409"/>
        <end position="420"/>
    </location>
</feature>
<reference evidence="2" key="1">
    <citation type="submission" date="2014-01" db="EMBL/GenBank/DDBJ databases">
        <title>The genome of the white-rot fungus Pycnoporus cinnabarinus: a basidiomycete model with a versatile arsenal for lignocellulosic biomass breakdown.</title>
        <authorList>
            <person name="Levasseur A."/>
            <person name="Lomascolo A."/>
            <person name="Ruiz-Duenas F.J."/>
            <person name="Uzan E."/>
            <person name="Piumi F."/>
            <person name="Kues U."/>
            <person name="Ram A.F.J."/>
            <person name="Murat C."/>
            <person name="Haon M."/>
            <person name="Benoit I."/>
            <person name="Arfi Y."/>
            <person name="Chevret D."/>
            <person name="Drula E."/>
            <person name="Kwon M.J."/>
            <person name="Gouret P."/>
            <person name="Lesage-Meessen L."/>
            <person name="Lombard V."/>
            <person name="Mariette J."/>
            <person name="Noirot C."/>
            <person name="Park J."/>
            <person name="Patyshakuliyeva A."/>
            <person name="Wieneger R.A.B."/>
            <person name="Wosten H.A.B."/>
            <person name="Martin F."/>
            <person name="Coutinho P.M."/>
            <person name="de Vries R."/>
            <person name="Martinez A.T."/>
            <person name="Klopp C."/>
            <person name="Pontarotti P."/>
            <person name="Henrissat B."/>
            <person name="Record E."/>
        </authorList>
    </citation>
    <scope>NUCLEOTIDE SEQUENCE [LARGE SCALE GENOMIC DNA]</scope>
    <source>
        <strain evidence="2">BRFM137</strain>
    </source>
</reference>